<feature type="compositionally biased region" description="Basic and acidic residues" evidence="12">
    <location>
        <begin position="559"/>
        <end position="568"/>
    </location>
</feature>
<reference evidence="16 17" key="1">
    <citation type="submission" date="2013-02" db="EMBL/GenBank/DDBJ databases">
        <title>Genome sequence of Candida maltosa Xu316, a potential industrial strain for xylitol and ethanol production.</title>
        <authorList>
            <person name="Yu J."/>
            <person name="Wang Q."/>
            <person name="Geng X."/>
            <person name="Bao W."/>
            <person name="He P."/>
            <person name="Cai J."/>
        </authorList>
    </citation>
    <scope>NUCLEOTIDE SEQUENCE [LARGE SCALE GENOMIC DNA]</scope>
    <source>
        <strain evidence="17">Xu316</strain>
    </source>
</reference>
<dbReference type="OMA" id="FSRELWC"/>
<feature type="compositionally biased region" description="Low complexity" evidence="12">
    <location>
        <begin position="1346"/>
        <end position="1378"/>
    </location>
</feature>
<evidence type="ECO:0000256" key="3">
    <source>
        <dbReference type="ARBA" id="ARBA00019618"/>
    </source>
</evidence>
<feature type="domain" description="MID" evidence="15">
    <location>
        <begin position="1082"/>
        <end position="1264"/>
    </location>
</feature>
<feature type="domain" description="Mediator complex subunit Med13 C-terminal" evidence="13">
    <location>
        <begin position="1280"/>
        <end position="1347"/>
    </location>
</feature>
<evidence type="ECO:0000259" key="15">
    <source>
        <dbReference type="Pfam" id="PF18296"/>
    </source>
</evidence>
<sequence length="1703" mass="192416">MTEAKASNILTHYYKLAHVGSITYTIYASSENNDQALLELELTIRNKYPEILITYYNKNLYYFAFGHNLINSDSPIDLSTEFHQLSCKSSESVTADQLANPIKNHANNNENLTYAGLSFLKAVKKMILYNLSLNGSIRLFGNYCVSPNDDQSYSILCIDPVLFQNGDLLVSCLEKPNVRLFSSMVAYPEELAIETNFVIYLIPSGIRCHLFDPTNLRNNFIENPQVENEKLPEMLRLTTGIDCDKSKLWVKLIPNLKHLNNQTSFVGKFIHSVDNKKFILWPWDLCLLQFGKYEELQQEELSSASADYSNPMNLISDFLDFQITYNNQVQQQKQTTLEQSLPLPSQQQQQPQNQNQNQNQQQAIHGPFSVGSAQSTGIGSIGHIPDLPKDIGSIGLSATTPMDAELFNLQNTEEFFKTTEHNEIPIDQDQAGERKGTKEEEETDNKSGDDMEIDDLFGGEDSDGDSSNEQKDSAQISGENTGSGNSVSQDNSEQPPKDELDDLFADDSSIALEEKKDSSDDVVELEQLPKPKQEEDISKPKDIKPSYIDILKDQMMLKKSDSSPDYKDPGAPLPIVPTPLVPPTIPQSTGATNPPTVGPGSVTDTIYDGASIYNQSAPPSQMPQQKSVFSPILFNPIIKSDIDTKYGKGGKFYVDKDTASDTDFEKKKRSLRATSVSGMEINFSSEDKKKLQQQLDAIESSTTSESEYGDEEESDEDEEPDMADLTPLKLNESSALPSYQNPATSNIATIGPDFQNADKQFLGNQSMNVEGFGSPFGNQMSKFTMKPESPFMGNEMQTSMSPMYFDISQTQQSPQLQPSAENSEVTKSTMLEAPSKISESSNYLPLLLRNINVSSIPNWYLMNNLTSTKLLPTFSINDDDTESDLDITKSNELIVKLDHLKEFLSFIAPNIVFDLGSNNFGELSYYFNNSAKIESSKELKLPNKSFLESLLKSFPYSYPVKLAEFLHDTKALEFEDQLDNQLNFLNDIPEDENFIDPKALYKKLKSIEWDSFDCNHNNSANFEKYKETVEKLNTGNAPNEEDYFKLPIIKTKVMKNNNIINMNSIGLEFWKYLNFSPIKKTKNFQILLIAETHGNTSSYASELLNQLVQNYRENNFGTITKVNLSTVETRPDLEPINDGLVLINKEQHQSFNDFYVQTNKKLISLVELIKLDLINKTNNFEFDRPLLLLFVNFNKSLNSNLQICKIFRNFKVALMTHQLPLVEIFTKIVPSSLVAKKVGNETSLKILSNYKLTKISMNLYNECPNDVVNRSTVKNIFTTIVKEPPSKIQFRFINNAYRDNSFNDDIFLHLAYERSVDKNWFVASWSDPLGQVVHTKAWYCSNSPAQQHQQQHSSSSQQQTPSHHQQQQQQQHHNQQRQGYRHDTMDIMSISDDIWNISTELFKFLNDEMNSNGGNTFGGKKFLVLTRVNSIIPDDELVHWKRLSQKHKEISLIVLSVCQTPKIVGSSELQDFSSRASNFSPLPTNPEKDSFFNFKTAFSTSNNSSPASGGALVTSPNGLSFHSPQQFLNAPANFLSPQDLMAPSSMGNTPSGTMNNELDSDTILCSLKDDVYGVVSKLPLPSFNSPTRFCMKTGYLMKEVREDFPDDIKEEQDEQATKSKSYLLYEINLLSCSNYWNLDVLMRLLMLQYKKMIVLNDVLCMNSLDGAKEDIELSENYNAIVPWHINAVGKLLNYLVHVYVDEE</sequence>
<evidence type="ECO:0000259" key="13">
    <source>
        <dbReference type="Pfam" id="PF06333"/>
    </source>
</evidence>
<feature type="compositionally biased region" description="Acidic residues" evidence="12">
    <location>
        <begin position="707"/>
        <end position="722"/>
    </location>
</feature>
<evidence type="ECO:0000259" key="14">
    <source>
        <dbReference type="Pfam" id="PF11597"/>
    </source>
</evidence>
<organism evidence="16 17">
    <name type="scientific">Candida maltosa (strain Xu316)</name>
    <name type="common">Yeast</name>
    <dbReference type="NCBI Taxonomy" id="1245528"/>
    <lineage>
        <taxon>Eukaryota</taxon>
        <taxon>Fungi</taxon>
        <taxon>Dikarya</taxon>
        <taxon>Ascomycota</taxon>
        <taxon>Saccharomycotina</taxon>
        <taxon>Pichiomycetes</taxon>
        <taxon>Debaryomycetaceae</taxon>
        <taxon>Candida/Lodderomyces clade</taxon>
        <taxon>Candida</taxon>
    </lineage>
</organism>
<accession>M3HTM6</accession>
<evidence type="ECO:0000313" key="17">
    <source>
        <dbReference type="Proteomes" id="UP000011777"/>
    </source>
</evidence>
<dbReference type="InterPro" id="IPR009401">
    <property type="entry name" value="Med13_C"/>
</dbReference>
<evidence type="ECO:0000256" key="4">
    <source>
        <dbReference type="ARBA" id="ARBA00022491"/>
    </source>
</evidence>
<feature type="region of interest" description="Disordered" evidence="12">
    <location>
        <begin position="334"/>
        <end position="361"/>
    </location>
</feature>
<keyword evidence="5 11" id="KW-0805">Transcription regulation</keyword>
<comment type="similarity">
    <text evidence="2 11">Belongs to the Mediator complex subunit 13 family.</text>
</comment>
<feature type="region of interest" description="Disordered" evidence="12">
    <location>
        <begin position="684"/>
        <end position="722"/>
    </location>
</feature>
<evidence type="ECO:0000256" key="8">
    <source>
        <dbReference type="ARBA" id="ARBA00023242"/>
    </source>
</evidence>
<comment type="subcellular location">
    <subcellularLocation>
        <location evidence="1 11">Nucleus</location>
    </subcellularLocation>
</comment>
<dbReference type="GO" id="GO:0045944">
    <property type="term" value="P:positive regulation of transcription by RNA polymerase II"/>
    <property type="evidence" value="ECO:0007669"/>
    <property type="project" value="TreeGrafter"/>
</dbReference>
<dbReference type="Pfam" id="PF11597">
    <property type="entry name" value="Med13_N"/>
    <property type="match status" value="1"/>
</dbReference>
<keyword evidence="4 11" id="KW-0678">Repressor</keyword>
<dbReference type="InterPro" id="IPR021643">
    <property type="entry name" value="Mediator_Med13_N"/>
</dbReference>
<dbReference type="Pfam" id="PF18296">
    <property type="entry name" value="MID_MedPIWI"/>
    <property type="match status" value="1"/>
</dbReference>
<proteinExistence type="inferred from homology"/>
<dbReference type="PANTHER" id="PTHR48249:SF3">
    <property type="entry name" value="MEDIATOR OF RNA POLYMERASE II TRANSCRIPTION SUBUNIT 13"/>
    <property type="match status" value="1"/>
</dbReference>
<evidence type="ECO:0000256" key="10">
    <source>
        <dbReference type="ARBA" id="ARBA00032008"/>
    </source>
</evidence>
<dbReference type="GO" id="GO:0003713">
    <property type="term" value="F:transcription coactivator activity"/>
    <property type="evidence" value="ECO:0007669"/>
    <property type="project" value="TreeGrafter"/>
</dbReference>
<keyword evidence="6 11" id="KW-0010">Activator</keyword>
<feature type="compositionally biased region" description="Basic and acidic residues" evidence="12">
    <location>
        <begin position="527"/>
        <end position="546"/>
    </location>
</feature>
<keyword evidence="17" id="KW-1185">Reference proteome</keyword>
<comment type="subunit">
    <text evidence="11">Component of the SRB8-11 complex, which itself associates with the Mediator complex.</text>
</comment>
<gene>
    <name evidence="16" type="ORF">G210_5495</name>
</gene>
<evidence type="ECO:0000256" key="12">
    <source>
        <dbReference type="SAM" id="MobiDB-lite"/>
    </source>
</evidence>
<feature type="domain" description="Mediator complex subunit Med13 N-terminal" evidence="14">
    <location>
        <begin position="6"/>
        <end position="291"/>
    </location>
</feature>
<dbReference type="HOGENOM" id="CLU_242296_0_0_1"/>
<dbReference type="GO" id="GO:0016592">
    <property type="term" value="C:mediator complex"/>
    <property type="evidence" value="ECO:0007669"/>
    <property type="project" value="InterPro"/>
</dbReference>
<dbReference type="PANTHER" id="PTHR48249">
    <property type="entry name" value="MEDIATOR OF RNA POLYMERASE II TRANSCRIPTION SUBUNIT 13"/>
    <property type="match status" value="1"/>
</dbReference>
<dbReference type="EMBL" id="AOGT01000055">
    <property type="protein sequence ID" value="EMG50972.1"/>
    <property type="molecule type" value="Genomic_DNA"/>
</dbReference>
<evidence type="ECO:0000256" key="7">
    <source>
        <dbReference type="ARBA" id="ARBA00023163"/>
    </source>
</evidence>
<name>M3HTM6_CANMX</name>
<feature type="region of interest" description="Disordered" evidence="12">
    <location>
        <begin position="559"/>
        <end position="604"/>
    </location>
</feature>
<comment type="caution">
    <text evidence="16">The sequence shown here is derived from an EMBL/GenBank/DDBJ whole genome shotgun (WGS) entry which is preliminary data.</text>
</comment>
<dbReference type="eggNOG" id="KOG3600">
    <property type="taxonomic scope" value="Eukaryota"/>
</dbReference>
<feature type="compositionally biased region" description="Basic and acidic residues" evidence="12">
    <location>
        <begin position="431"/>
        <end position="449"/>
    </location>
</feature>
<dbReference type="OrthoDB" id="103819at2759"/>
<keyword evidence="8 11" id="KW-0539">Nucleus</keyword>
<keyword evidence="7 11" id="KW-0804">Transcription</keyword>
<evidence type="ECO:0000256" key="9">
    <source>
        <dbReference type="ARBA" id="ARBA00025661"/>
    </source>
</evidence>
<comment type="function">
    <text evidence="9 11">Component of the SRB8-11 complex. The SRB8-11 complex is a regulatory module of the Mediator complex which is itself involved in regulation of basal and activated RNA polymerase II-dependent transcription. The SRB8-11 complex may be involved in the transcriptional repression of a subset of genes regulated by Mediator. It may inhibit the association of the Mediator complex with RNA polymerase II to form the holoenzyme complex.</text>
</comment>
<dbReference type="InterPro" id="IPR051139">
    <property type="entry name" value="Mediator_complx_sub13"/>
</dbReference>
<feature type="region of interest" description="Disordered" evidence="12">
    <location>
        <begin position="419"/>
        <end position="546"/>
    </location>
</feature>
<dbReference type="Pfam" id="PF06333">
    <property type="entry name" value="Med13_C"/>
    <property type="match status" value="2"/>
</dbReference>
<evidence type="ECO:0000256" key="2">
    <source>
        <dbReference type="ARBA" id="ARBA00009354"/>
    </source>
</evidence>
<evidence type="ECO:0000256" key="1">
    <source>
        <dbReference type="ARBA" id="ARBA00004123"/>
    </source>
</evidence>
<dbReference type="InterPro" id="IPR041285">
    <property type="entry name" value="MID_MedPIWI"/>
</dbReference>
<feature type="compositionally biased region" description="Acidic residues" evidence="12">
    <location>
        <begin position="450"/>
        <end position="466"/>
    </location>
</feature>
<feature type="region of interest" description="Disordered" evidence="12">
    <location>
        <begin position="1343"/>
        <end position="1380"/>
    </location>
</feature>
<protein>
    <recommendedName>
        <fullName evidence="3 11">Mediator of RNA polymerase II transcription subunit 13</fullName>
    </recommendedName>
    <alternativeName>
        <fullName evidence="10 11">Mediator complex subunit 13</fullName>
    </alternativeName>
</protein>
<feature type="compositionally biased region" description="Polar residues" evidence="12">
    <location>
        <begin position="473"/>
        <end position="494"/>
    </location>
</feature>
<dbReference type="STRING" id="1245528.M3HTM6"/>
<evidence type="ECO:0000313" key="16">
    <source>
        <dbReference type="EMBL" id="EMG50972.1"/>
    </source>
</evidence>
<evidence type="ECO:0000256" key="6">
    <source>
        <dbReference type="ARBA" id="ARBA00023159"/>
    </source>
</evidence>
<dbReference type="Proteomes" id="UP000011777">
    <property type="component" value="Unassembled WGS sequence"/>
</dbReference>
<evidence type="ECO:0000256" key="5">
    <source>
        <dbReference type="ARBA" id="ARBA00023015"/>
    </source>
</evidence>
<evidence type="ECO:0000256" key="11">
    <source>
        <dbReference type="RuleBase" id="RU364134"/>
    </source>
</evidence>
<feature type="compositionally biased region" description="Pro residues" evidence="12">
    <location>
        <begin position="571"/>
        <end position="585"/>
    </location>
</feature>
<feature type="domain" description="Mediator complex subunit Med13 C-terminal" evidence="13">
    <location>
        <begin position="1432"/>
        <end position="1688"/>
    </location>
</feature>